<reference evidence="5" key="1">
    <citation type="journal article" date="2016" name="Proc. Natl. Acad. Sci. U.S.A.">
        <title>Chromosome-level assembly of Arabidopsis thaliana Ler reveals the extent of translocation and inversion polymorphisms.</title>
        <authorList>
            <person name="Zapata L."/>
            <person name="Ding J."/>
            <person name="Willing E.M."/>
            <person name="Hartwig B."/>
            <person name="Bezdan D."/>
            <person name="Jiao W.B."/>
            <person name="Patel V."/>
            <person name="Velikkakam James G."/>
            <person name="Koornneef M."/>
            <person name="Ossowski S."/>
            <person name="Schneeberger K."/>
        </authorList>
    </citation>
    <scope>NUCLEOTIDE SEQUENCE [LARGE SCALE GENOMIC DNA]</scope>
    <source>
        <strain evidence="5">cv. Landsberg erecta</strain>
    </source>
</reference>
<proteinExistence type="predicted"/>
<feature type="chain" id="PRO_5038293582" evidence="1">
    <location>
        <begin position="24"/>
        <end position="87"/>
    </location>
</feature>
<evidence type="ECO:0000313" key="3">
    <source>
        <dbReference type="EMBL" id="OAP14406.1"/>
    </source>
</evidence>
<dbReference type="EMBL" id="CACSHJ010000087">
    <property type="protein sequence ID" value="CAA0282244.1"/>
    <property type="molecule type" value="Genomic_DNA"/>
</dbReference>
<dbReference type="EMBL" id="LUHQ01000001">
    <property type="protein sequence ID" value="OAP14406.1"/>
    <property type="molecule type" value="Genomic_DNA"/>
</dbReference>
<protein>
    <submittedName>
        <fullName evidence="3">Uncharacterized protein</fullName>
    </submittedName>
</protein>
<accession>A0A5S9WN21</accession>
<keyword evidence="1" id="KW-0732">Signal</keyword>
<dbReference type="Proteomes" id="UP000434276">
    <property type="component" value="Unassembled WGS sequence"/>
</dbReference>
<dbReference type="Proteomes" id="UP000426265">
    <property type="component" value="Unassembled WGS sequence"/>
</dbReference>
<sequence length="87" mass="9923">MAKATSSLVVPIIFLVIFALVEQNTGCFDYDVYQPCDHCRERCLKYYPVTRKAICRKNHCVCIGPCPNDKAIPNVKLFKNVKEQILS</sequence>
<name>A0A178W8A8_ARATH</name>
<evidence type="ECO:0000313" key="2">
    <source>
        <dbReference type="EMBL" id="CAA0282244.1"/>
    </source>
</evidence>
<dbReference type="EMBL" id="CACRSJ010000104">
    <property type="protein sequence ID" value="VYS48607.1"/>
    <property type="molecule type" value="Genomic_DNA"/>
</dbReference>
<evidence type="ECO:0000256" key="1">
    <source>
        <dbReference type="SAM" id="SignalP"/>
    </source>
</evidence>
<dbReference type="OrthoDB" id="1114388at2759"/>
<accession>A0A178W8A8</accession>
<feature type="signal peptide" evidence="1">
    <location>
        <begin position="1"/>
        <end position="23"/>
    </location>
</feature>
<dbReference type="AlphaFoldDB" id="A0A178W8A8"/>
<evidence type="ECO:0000313" key="7">
    <source>
        <dbReference type="Proteomes" id="UP000434276"/>
    </source>
</evidence>
<dbReference type="KEGG" id="ath:AT1G49715"/>
<dbReference type="Proteomes" id="UP000078284">
    <property type="component" value="Chromosome 1"/>
</dbReference>
<evidence type="ECO:0000313" key="4">
    <source>
        <dbReference type="EMBL" id="VYS48607.1"/>
    </source>
</evidence>
<gene>
    <name evidence="3" type="ordered locus">AXX17_At1g43900</name>
    <name evidence="4" type="ORF">AN1_LOCUS4088</name>
    <name evidence="2" type="ORF">C24_LOCUS3969</name>
</gene>
<reference evidence="4 6" key="3">
    <citation type="submission" date="2019-11" db="EMBL/GenBank/DDBJ databases">
        <authorList>
            <person name="Jiao W.-B."/>
            <person name="Schneeberger K."/>
        </authorList>
    </citation>
    <scope>NUCLEOTIDE SEQUENCE [LARGE SCALE GENOMIC DNA]</scope>
    <source>
        <strain evidence="6">cv. An-1</strain>
        <strain evidence="7">cv. C24</strain>
    </source>
</reference>
<organism evidence="3 5">
    <name type="scientific">Arabidopsis thaliana</name>
    <name type="common">Mouse-ear cress</name>
    <dbReference type="NCBI Taxonomy" id="3702"/>
    <lineage>
        <taxon>Eukaryota</taxon>
        <taxon>Viridiplantae</taxon>
        <taxon>Streptophyta</taxon>
        <taxon>Embryophyta</taxon>
        <taxon>Tracheophyta</taxon>
        <taxon>Spermatophyta</taxon>
        <taxon>Magnoliopsida</taxon>
        <taxon>eudicotyledons</taxon>
        <taxon>Gunneridae</taxon>
        <taxon>Pentapetalae</taxon>
        <taxon>rosids</taxon>
        <taxon>malvids</taxon>
        <taxon>Brassicales</taxon>
        <taxon>Brassicaceae</taxon>
        <taxon>Camelineae</taxon>
        <taxon>Arabidopsis</taxon>
    </lineage>
</organism>
<dbReference type="ExpressionAtlas" id="A0A178W8A8">
    <property type="expression patterns" value="baseline"/>
</dbReference>
<evidence type="ECO:0000313" key="5">
    <source>
        <dbReference type="Proteomes" id="UP000078284"/>
    </source>
</evidence>
<evidence type="ECO:0000313" key="6">
    <source>
        <dbReference type="Proteomes" id="UP000426265"/>
    </source>
</evidence>
<reference evidence="3" key="2">
    <citation type="submission" date="2016-03" db="EMBL/GenBank/DDBJ databases">
        <title>Full-length assembly of Arabidopsis thaliana Ler reveals the complement of translocations and inversions.</title>
        <authorList>
            <person name="Zapata L."/>
            <person name="Schneeberger K."/>
            <person name="Ossowski S."/>
        </authorList>
    </citation>
    <scope>NUCLEOTIDE SEQUENCE [LARGE SCALE GENOMIC DNA]</scope>
    <source>
        <tissue evidence="3">Leaf</tissue>
    </source>
</reference>
<dbReference type="RefSeq" id="NP_001031163.1">
    <property type="nucleotide sequence ID" value="NM_001036086.3"/>
</dbReference>